<comment type="caution">
    <text evidence="3">The sequence shown here is derived from an EMBL/GenBank/DDBJ whole genome shotgun (WGS) entry which is preliminary data.</text>
</comment>
<evidence type="ECO:0000313" key="4">
    <source>
        <dbReference type="Proteomes" id="UP000321393"/>
    </source>
</evidence>
<evidence type="ECO:0000256" key="1">
    <source>
        <dbReference type="SAM" id="MobiDB-lite"/>
    </source>
</evidence>
<reference evidence="4 5" key="1">
    <citation type="submission" date="2019-08" db="EMBL/GenBank/DDBJ databases">
        <title>Draft genome sequences of two oriental melons (Cucumis melo L. var makuwa).</title>
        <authorList>
            <person name="Kwon S.-Y."/>
        </authorList>
    </citation>
    <scope>NUCLEOTIDE SEQUENCE [LARGE SCALE GENOMIC DNA]</scope>
    <source>
        <strain evidence="5">cv. Chang Bougi</strain>
        <strain evidence="4">cv. SW 3</strain>
        <tissue evidence="3">Leaf</tissue>
    </source>
</reference>
<accession>A0A5D3D3P9</accession>
<dbReference type="EMBL" id="SSTE01016227">
    <property type="protein sequence ID" value="KAA0042019.1"/>
    <property type="molecule type" value="Genomic_DNA"/>
</dbReference>
<feature type="compositionally biased region" description="Polar residues" evidence="1">
    <location>
        <begin position="1"/>
        <end position="13"/>
    </location>
</feature>
<protein>
    <recommendedName>
        <fullName evidence="6">Flocculation protein FLO11-like</fullName>
    </recommendedName>
</protein>
<proteinExistence type="predicted"/>
<evidence type="ECO:0000313" key="2">
    <source>
        <dbReference type="EMBL" id="KAA0042019.1"/>
    </source>
</evidence>
<evidence type="ECO:0000313" key="3">
    <source>
        <dbReference type="EMBL" id="TYK17956.1"/>
    </source>
</evidence>
<name>A0A5D3D3P9_CUCMM</name>
<feature type="region of interest" description="Disordered" evidence="1">
    <location>
        <begin position="1"/>
        <end position="26"/>
    </location>
</feature>
<evidence type="ECO:0008006" key="6">
    <source>
        <dbReference type="Google" id="ProtNLM"/>
    </source>
</evidence>
<evidence type="ECO:0000313" key="5">
    <source>
        <dbReference type="Proteomes" id="UP000321947"/>
    </source>
</evidence>
<organism evidence="3 5">
    <name type="scientific">Cucumis melo var. makuwa</name>
    <name type="common">Oriental melon</name>
    <dbReference type="NCBI Taxonomy" id="1194695"/>
    <lineage>
        <taxon>Eukaryota</taxon>
        <taxon>Viridiplantae</taxon>
        <taxon>Streptophyta</taxon>
        <taxon>Embryophyta</taxon>
        <taxon>Tracheophyta</taxon>
        <taxon>Spermatophyta</taxon>
        <taxon>Magnoliopsida</taxon>
        <taxon>eudicotyledons</taxon>
        <taxon>Gunneridae</taxon>
        <taxon>Pentapetalae</taxon>
        <taxon>rosids</taxon>
        <taxon>fabids</taxon>
        <taxon>Cucurbitales</taxon>
        <taxon>Cucurbitaceae</taxon>
        <taxon>Benincaseae</taxon>
        <taxon>Cucumis</taxon>
    </lineage>
</organism>
<dbReference type="Proteomes" id="UP000321393">
    <property type="component" value="Unassembled WGS sequence"/>
</dbReference>
<dbReference type="AlphaFoldDB" id="A0A5D3D3P9"/>
<dbReference type="EMBL" id="SSTD01007940">
    <property type="protein sequence ID" value="TYK17956.1"/>
    <property type="molecule type" value="Genomic_DNA"/>
</dbReference>
<sequence length="465" mass="51682">MVNTRKGNYQVRSSKAVDEAPDSQTNMHGVNTFDSPPLSVHDEHIASSTADNLETESVVSETHVSKMDSDKRDDVSLARLLKKGLFSTVKLIVVDVPVTSAYFDENSSSKDLFVPTPSQPSTTNEELANLVIPHHSGLLFSSVHQSTFNMGENMGENIVDPVAENLDAIADDHIEPIDNCASDDVVPNVNVPQIETEQPSAELRLDGKKYQQSCRNITTKTGRKKTPPNIPSVSIERILFHLEESVQIWKHLMKEFIVNLPSDFDNSSSPDHQIVHIRGLKFKISPAVINGFLGNTMESNSTPSHPSNEVLASVLSKGTLSIWPVNGILTVSLRNFPYKKCNDDTVDAGLFIYNQLLRHMETFRVKIPIPLPRFFSSLLVHLNAEILTPNDAPSSDPKTLPLSYRLFQGSHVSDIEHNMRSSRNSRIFDTDDVDESAERRLEVDSLVRHLKILIPSSSTGAPYQE</sequence>
<dbReference type="Proteomes" id="UP000321947">
    <property type="component" value="Unassembled WGS sequence"/>
</dbReference>
<gene>
    <name evidence="3" type="ORF">E5676_scaffold306G002550</name>
    <name evidence="2" type="ORF">E6C27_scaffold67G004640</name>
</gene>